<dbReference type="EMBL" id="DVOJ01000015">
    <property type="protein sequence ID" value="HIV01812.1"/>
    <property type="molecule type" value="Genomic_DNA"/>
</dbReference>
<gene>
    <name evidence="1" type="ORF">IAA62_04590</name>
</gene>
<dbReference type="InterPro" id="IPR036162">
    <property type="entry name" value="Resolvase-like_N_sf"/>
</dbReference>
<proteinExistence type="predicted"/>
<sequence length="34" mass="4046">MKTKVVIYARYSSDKQTEQSIEGQLRVCYEYAEK</sequence>
<reference evidence="1" key="1">
    <citation type="submission" date="2020-10" db="EMBL/GenBank/DDBJ databases">
        <authorList>
            <person name="Gilroy R."/>
        </authorList>
    </citation>
    <scope>NUCLEOTIDE SEQUENCE</scope>
    <source>
        <strain evidence="1">CHK186-9395</strain>
    </source>
</reference>
<dbReference type="AlphaFoldDB" id="A0A9D1SZC8"/>
<dbReference type="SUPFAM" id="SSF53041">
    <property type="entry name" value="Resolvase-like"/>
    <property type="match status" value="1"/>
</dbReference>
<reference evidence="1" key="2">
    <citation type="journal article" date="2021" name="PeerJ">
        <title>Extensive microbial diversity within the chicken gut microbiome revealed by metagenomics and culture.</title>
        <authorList>
            <person name="Gilroy R."/>
            <person name="Ravi A."/>
            <person name="Getino M."/>
            <person name="Pursley I."/>
            <person name="Horton D.L."/>
            <person name="Alikhan N.F."/>
            <person name="Baker D."/>
            <person name="Gharbi K."/>
            <person name="Hall N."/>
            <person name="Watson M."/>
            <person name="Adriaenssens E.M."/>
            <person name="Foster-Nyarko E."/>
            <person name="Jarju S."/>
            <person name="Secka A."/>
            <person name="Antonio M."/>
            <person name="Oren A."/>
            <person name="Chaudhuri R.R."/>
            <person name="La Ragione R."/>
            <person name="Hildebrand F."/>
            <person name="Pallen M.J."/>
        </authorList>
    </citation>
    <scope>NUCLEOTIDE SEQUENCE</scope>
    <source>
        <strain evidence="1">CHK186-9395</strain>
    </source>
</reference>
<organism evidence="1 2">
    <name type="scientific">Candidatus Caccopulliclostridium gallistercoris</name>
    <dbReference type="NCBI Taxonomy" id="2840719"/>
    <lineage>
        <taxon>Bacteria</taxon>
        <taxon>Bacillati</taxon>
        <taxon>Bacillota</taxon>
        <taxon>Clostridia</taxon>
        <taxon>Candidatus Caccopulliclostridium</taxon>
    </lineage>
</organism>
<evidence type="ECO:0000313" key="1">
    <source>
        <dbReference type="EMBL" id="HIV01812.1"/>
    </source>
</evidence>
<dbReference type="GO" id="GO:0003677">
    <property type="term" value="F:DNA binding"/>
    <property type="evidence" value="ECO:0007669"/>
    <property type="project" value="InterPro"/>
</dbReference>
<protein>
    <submittedName>
        <fullName evidence="1">Recombinase family protein</fullName>
    </submittedName>
</protein>
<evidence type="ECO:0000313" key="2">
    <source>
        <dbReference type="Proteomes" id="UP000886861"/>
    </source>
</evidence>
<name>A0A9D1SZC8_9FIRM</name>
<dbReference type="Proteomes" id="UP000886861">
    <property type="component" value="Unassembled WGS sequence"/>
</dbReference>
<accession>A0A9D1SZC8</accession>
<dbReference type="GO" id="GO:0000150">
    <property type="term" value="F:DNA strand exchange activity"/>
    <property type="evidence" value="ECO:0007669"/>
    <property type="project" value="InterPro"/>
</dbReference>
<comment type="caution">
    <text evidence="1">The sequence shown here is derived from an EMBL/GenBank/DDBJ whole genome shotgun (WGS) entry which is preliminary data.</text>
</comment>
<dbReference type="Gene3D" id="3.40.50.1390">
    <property type="entry name" value="Resolvase, N-terminal catalytic domain"/>
    <property type="match status" value="1"/>
</dbReference>